<dbReference type="InterPro" id="IPR006047">
    <property type="entry name" value="GH13_cat_dom"/>
</dbReference>
<evidence type="ECO:0000256" key="6">
    <source>
        <dbReference type="ARBA" id="ARBA00060592"/>
    </source>
</evidence>
<dbReference type="AlphaFoldDB" id="A0ABD2PG41"/>
<reference evidence="9 10" key="1">
    <citation type="journal article" date="2021" name="BMC Biol.">
        <title>Horizontally acquired antibacterial genes associated with adaptive radiation of ladybird beetles.</title>
        <authorList>
            <person name="Li H.S."/>
            <person name="Tang X.F."/>
            <person name="Huang Y.H."/>
            <person name="Xu Z.Y."/>
            <person name="Chen M.L."/>
            <person name="Du X.Y."/>
            <person name="Qiu B.Y."/>
            <person name="Chen P.T."/>
            <person name="Zhang W."/>
            <person name="Slipinski A."/>
            <person name="Escalona H.E."/>
            <person name="Waterhouse R.M."/>
            <person name="Zwick A."/>
            <person name="Pang H."/>
        </authorList>
    </citation>
    <scope>NUCLEOTIDE SEQUENCE [LARGE SCALE GENOMIC DNA]</scope>
    <source>
        <strain evidence="9">SYSU2018</strain>
    </source>
</reference>
<sequence>MGGKYSSLDPMQVDVPDIKKLLDRDPYLQPYEKEIRRRYACLKDILLKIDENGGGLDTFTKAYKYYGINVQPDNTIICREWAPGAKQIFLTGDFNGWNRDSHPYKKLDYGKWELVLPPSHDGTCAIPHLSEVKVVVETHSGSKEDRLSPYATYVVEPPKHEGTIYKQKFWNPLQTQRYIFKHRKVPRPKSLRIYECHVGIATQELNVGSYDNFTDNILPRIVKQGYNTIQLMAVMEHAYYASFGYQVTSFYAASSRYGNPEQLKRLVDRAHELGLVVLLDLVHSHASKNVLDGLNQFDGTDSCFFHAGPRGEHSLWDSRLFNYSEFEVLRFLLSNIRWYLDEYQFDGFRFDGVTSMLYHSRGIGQGFAGSYDDYFSMGVDTEGFVYLMLANYVIHHFHKDAITIAEDVSGMPGTCRPVTEGCLGFDYRLAMAIPDKWIELLKHFSDESWDIGNIVHTLTNRRWMEPNVAYCESHDQALVGDKTIAFWLMDKEMYTHMSTLSDNSPVIDRGIALHKLIRFLTHGLGGEAYLNFMGNEFGHPEWLDFPREGNNSSYHYARRQWNLVDDELLKYKYLNEWDAAMNHAEAKYGWLSGEPGYVSWKHQDDKVIVFERRGVVFVFNFHPTQSFVDYKVGLEGSGEYRIILCTDESRFGGYNRIDLSVPFFTKDEGFAGRRHSMQVYIPSRCAIALAHV</sequence>
<evidence type="ECO:0000256" key="3">
    <source>
        <dbReference type="ARBA" id="ARBA00012541"/>
    </source>
</evidence>
<dbReference type="Gene3D" id="2.60.40.10">
    <property type="entry name" value="Immunoglobulins"/>
    <property type="match status" value="1"/>
</dbReference>
<dbReference type="Gene3D" id="2.60.40.1180">
    <property type="entry name" value="Golgi alpha-mannosidase II"/>
    <property type="match status" value="1"/>
</dbReference>
<comment type="pathway">
    <text evidence="6">Glycan biosynthesis.</text>
</comment>
<dbReference type="SUPFAM" id="SSF51445">
    <property type="entry name" value="(Trans)glycosidases"/>
    <property type="match status" value="1"/>
</dbReference>
<comment type="similarity">
    <text evidence="2">Belongs to the glycosyl hydrolase 13 family. GlgB subfamily.</text>
</comment>
<gene>
    <name evidence="9" type="ORF">HHI36_023036</name>
</gene>
<dbReference type="FunFam" id="3.20.20.80:FF:000001">
    <property type="entry name" value="1,4-alpha-glucan branching enzyme"/>
    <property type="match status" value="1"/>
</dbReference>
<evidence type="ECO:0000256" key="5">
    <source>
        <dbReference type="ARBA" id="ARBA00022679"/>
    </source>
</evidence>
<evidence type="ECO:0000256" key="1">
    <source>
        <dbReference type="ARBA" id="ARBA00000826"/>
    </source>
</evidence>
<name>A0ABD2PG41_9CUCU</name>
<dbReference type="InterPro" id="IPR006048">
    <property type="entry name" value="A-amylase/branching_C"/>
</dbReference>
<evidence type="ECO:0000256" key="2">
    <source>
        <dbReference type="ARBA" id="ARBA00009000"/>
    </source>
</evidence>
<dbReference type="PIRSF" id="PIRSF000463">
    <property type="entry name" value="GlgB"/>
    <property type="match status" value="1"/>
</dbReference>
<dbReference type="SMART" id="SM00642">
    <property type="entry name" value="Aamy"/>
    <property type="match status" value="1"/>
</dbReference>
<dbReference type="InterPro" id="IPR013783">
    <property type="entry name" value="Ig-like_fold"/>
</dbReference>
<dbReference type="PANTHER" id="PTHR43651">
    <property type="entry name" value="1,4-ALPHA-GLUCAN-BRANCHING ENZYME"/>
    <property type="match status" value="1"/>
</dbReference>
<dbReference type="EC" id="2.4.1.18" evidence="3"/>
<feature type="active site" description="Proton donor" evidence="7">
    <location>
        <position position="406"/>
    </location>
</feature>
<dbReference type="GO" id="GO:0003844">
    <property type="term" value="F:1,4-alpha-glucan branching enzyme activity"/>
    <property type="evidence" value="ECO:0007669"/>
    <property type="project" value="UniProtKB-EC"/>
</dbReference>
<dbReference type="Gene3D" id="3.20.20.80">
    <property type="entry name" value="Glycosidases"/>
    <property type="match status" value="1"/>
</dbReference>
<dbReference type="CDD" id="cd02854">
    <property type="entry name" value="E_set_GBE_euk_N"/>
    <property type="match status" value="1"/>
</dbReference>
<evidence type="ECO:0000259" key="8">
    <source>
        <dbReference type="SMART" id="SM00642"/>
    </source>
</evidence>
<dbReference type="InterPro" id="IPR004193">
    <property type="entry name" value="Glyco_hydro_13_N"/>
</dbReference>
<dbReference type="InterPro" id="IPR037439">
    <property type="entry name" value="Branching_enzy"/>
</dbReference>
<dbReference type="InterPro" id="IPR013780">
    <property type="entry name" value="Glyco_hydro_b"/>
</dbReference>
<proteinExistence type="inferred from homology"/>
<evidence type="ECO:0000256" key="7">
    <source>
        <dbReference type="PIRSR" id="PIRSR000463-1"/>
    </source>
</evidence>
<comment type="caution">
    <text evidence="9">The sequence shown here is derived from an EMBL/GenBank/DDBJ whole genome shotgun (WGS) entry which is preliminary data.</text>
</comment>
<accession>A0ABD2PG41</accession>
<organism evidence="9 10">
    <name type="scientific">Cryptolaemus montrouzieri</name>
    <dbReference type="NCBI Taxonomy" id="559131"/>
    <lineage>
        <taxon>Eukaryota</taxon>
        <taxon>Metazoa</taxon>
        <taxon>Ecdysozoa</taxon>
        <taxon>Arthropoda</taxon>
        <taxon>Hexapoda</taxon>
        <taxon>Insecta</taxon>
        <taxon>Pterygota</taxon>
        <taxon>Neoptera</taxon>
        <taxon>Endopterygota</taxon>
        <taxon>Coleoptera</taxon>
        <taxon>Polyphaga</taxon>
        <taxon>Cucujiformia</taxon>
        <taxon>Coccinelloidea</taxon>
        <taxon>Coccinellidae</taxon>
        <taxon>Scymninae</taxon>
        <taxon>Scymnini</taxon>
        <taxon>Cryptolaemus</taxon>
    </lineage>
</organism>
<feature type="active site" description="Nucleophile" evidence="7">
    <location>
        <position position="351"/>
    </location>
</feature>
<keyword evidence="10" id="KW-1185">Reference proteome</keyword>
<dbReference type="EMBL" id="JABFTP020000186">
    <property type="protein sequence ID" value="KAL3289626.1"/>
    <property type="molecule type" value="Genomic_DNA"/>
</dbReference>
<keyword evidence="4" id="KW-0328">Glycosyltransferase</keyword>
<dbReference type="SUPFAM" id="SSF51011">
    <property type="entry name" value="Glycosyl hydrolase domain"/>
    <property type="match status" value="1"/>
</dbReference>
<dbReference type="InterPro" id="IPR014756">
    <property type="entry name" value="Ig_E-set"/>
</dbReference>
<dbReference type="PANTHER" id="PTHR43651:SF3">
    <property type="entry name" value="1,4-ALPHA-GLUCAN-BRANCHING ENZYME"/>
    <property type="match status" value="1"/>
</dbReference>
<dbReference type="FunFam" id="2.60.40.1180:FF:000003">
    <property type="entry name" value="1,4-alpha-glucan-branching enzyme, chloroplastic/amyloplastic"/>
    <property type="match status" value="1"/>
</dbReference>
<dbReference type="Proteomes" id="UP001516400">
    <property type="component" value="Unassembled WGS sequence"/>
</dbReference>
<dbReference type="Pfam" id="PF02806">
    <property type="entry name" value="Alpha-amylase_C"/>
    <property type="match status" value="1"/>
</dbReference>
<comment type="catalytic activity">
    <reaction evidence="1">
        <text>Transfers a segment of a (1-&gt;4)-alpha-D-glucan chain to a primary hydroxy group in a similar glucan chain.</text>
        <dbReference type="EC" id="2.4.1.18"/>
    </reaction>
</comment>
<evidence type="ECO:0000313" key="9">
    <source>
        <dbReference type="EMBL" id="KAL3289626.1"/>
    </source>
</evidence>
<dbReference type="Pfam" id="PF00128">
    <property type="entry name" value="Alpha-amylase"/>
    <property type="match status" value="1"/>
</dbReference>
<evidence type="ECO:0000256" key="4">
    <source>
        <dbReference type="ARBA" id="ARBA00022676"/>
    </source>
</evidence>
<dbReference type="Pfam" id="PF02922">
    <property type="entry name" value="CBM_48"/>
    <property type="match status" value="1"/>
</dbReference>
<dbReference type="GO" id="GO:0044042">
    <property type="term" value="P:glucan metabolic process"/>
    <property type="evidence" value="ECO:0007669"/>
    <property type="project" value="UniProtKB-ARBA"/>
</dbReference>
<protein>
    <recommendedName>
        <fullName evidence="3">1,4-alpha-glucan branching enzyme</fullName>
        <ecNumber evidence="3">2.4.1.18</ecNumber>
    </recommendedName>
</protein>
<feature type="domain" description="Glycosyl hydrolase family 13 catalytic" evidence="8">
    <location>
        <begin position="199"/>
        <end position="562"/>
    </location>
</feature>
<dbReference type="InterPro" id="IPR017853">
    <property type="entry name" value="GH"/>
</dbReference>
<evidence type="ECO:0000313" key="10">
    <source>
        <dbReference type="Proteomes" id="UP001516400"/>
    </source>
</evidence>
<keyword evidence="5" id="KW-0808">Transferase</keyword>
<dbReference type="SUPFAM" id="SSF81296">
    <property type="entry name" value="E set domains"/>
    <property type="match status" value="1"/>
</dbReference>
<dbReference type="CDD" id="cd11321">
    <property type="entry name" value="AmyAc_bac_euk_BE"/>
    <property type="match status" value="1"/>
</dbReference>